<dbReference type="EMBL" id="FOBW01000001">
    <property type="protein sequence ID" value="SEM14576.1"/>
    <property type="molecule type" value="Genomic_DNA"/>
</dbReference>
<reference evidence="3" key="1">
    <citation type="submission" date="2016-10" db="EMBL/GenBank/DDBJ databases">
        <authorList>
            <person name="Varghese N."/>
            <person name="Submissions S."/>
        </authorList>
    </citation>
    <scope>NUCLEOTIDE SEQUENCE [LARGE SCALE GENOMIC DNA]</scope>
    <source>
        <strain evidence="3">B48,IBRC-M 10115,DSM 25386,CECT 8001</strain>
    </source>
</reference>
<protein>
    <submittedName>
        <fullName evidence="2">Uncharacterized protein</fullName>
    </submittedName>
</protein>
<feature type="region of interest" description="Disordered" evidence="1">
    <location>
        <begin position="109"/>
        <end position="146"/>
    </location>
</feature>
<dbReference type="Proteomes" id="UP000198553">
    <property type="component" value="Unassembled WGS sequence"/>
</dbReference>
<keyword evidence="3" id="KW-1185">Reference proteome</keyword>
<dbReference type="AlphaFoldDB" id="A0A1H7VZA6"/>
<accession>A0A1H7VZA6</accession>
<dbReference type="STRING" id="930146.SAMN05192533_101197"/>
<sequence length="263" mass="29834">MAVTLPHIEDSSRTHYIPPVGNYETFTDADHYAEKVKEWGLSAGKEQFWYKDKDHQRLVSIRGYIVYGETDDFNTVIIEFQDGNLSCIHPAYLKEMQSSNFGKAVISNSAAPSSEKPTVPVNVKEPEKKTNTKESKAPKTSKKSAEVKKDKSAKLVLPEEKVHFTAVVRQFALTWNHFNEENDEVVILDKVIIHQDEQIDVGLAWCAHSKTLKKFELAPGEIIEFDGKIVKKKLAKGKDVDEEFIISEPVQYKINNPSKLKKS</sequence>
<evidence type="ECO:0000313" key="3">
    <source>
        <dbReference type="Proteomes" id="UP000198553"/>
    </source>
</evidence>
<feature type="compositionally biased region" description="Basic and acidic residues" evidence="1">
    <location>
        <begin position="124"/>
        <end position="146"/>
    </location>
</feature>
<dbReference type="OrthoDB" id="2923612at2"/>
<proteinExistence type="predicted"/>
<name>A0A1H7VZA6_9BACI</name>
<organism evidence="2 3">
    <name type="scientific">Mesobacillus persicus</name>
    <dbReference type="NCBI Taxonomy" id="930146"/>
    <lineage>
        <taxon>Bacteria</taxon>
        <taxon>Bacillati</taxon>
        <taxon>Bacillota</taxon>
        <taxon>Bacilli</taxon>
        <taxon>Bacillales</taxon>
        <taxon>Bacillaceae</taxon>
        <taxon>Mesobacillus</taxon>
    </lineage>
</organism>
<evidence type="ECO:0000256" key="1">
    <source>
        <dbReference type="SAM" id="MobiDB-lite"/>
    </source>
</evidence>
<evidence type="ECO:0000313" key="2">
    <source>
        <dbReference type="EMBL" id="SEM14576.1"/>
    </source>
</evidence>
<gene>
    <name evidence="2" type="ORF">SAMN05192533_101197</name>
</gene>
<dbReference type="RefSeq" id="WP_090740303.1">
    <property type="nucleotide sequence ID" value="NZ_FOBW01000001.1"/>
</dbReference>